<dbReference type="PRINTS" id="PR00039">
    <property type="entry name" value="HTHLYSR"/>
</dbReference>
<evidence type="ECO:0000313" key="7">
    <source>
        <dbReference type="EMBL" id="SHK94706.1"/>
    </source>
</evidence>
<dbReference type="Gene3D" id="3.40.190.290">
    <property type="match status" value="1"/>
</dbReference>
<evidence type="ECO:0000256" key="5">
    <source>
        <dbReference type="ARBA" id="ARBA00023163"/>
    </source>
</evidence>
<dbReference type="SUPFAM" id="SSF46785">
    <property type="entry name" value="Winged helix' DNA-binding domain"/>
    <property type="match status" value="1"/>
</dbReference>
<evidence type="ECO:0000256" key="1">
    <source>
        <dbReference type="ARBA" id="ARBA00003502"/>
    </source>
</evidence>
<evidence type="ECO:0000259" key="6">
    <source>
        <dbReference type="PROSITE" id="PS50931"/>
    </source>
</evidence>
<dbReference type="FunFam" id="1.10.10.10:FF:000001">
    <property type="entry name" value="LysR family transcriptional regulator"/>
    <property type="match status" value="1"/>
</dbReference>
<gene>
    <name evidence="7" type="ORF">SAMN05444159_4603</name>
</gene>
<dbReference type="InterPro" id="IPR036388">
    <property type="entry name" value="WH-like_DNA-bd_sf"/>
</dbReference>
<protein>
    <submittedName>
        <fullName evidence="7">Transcriptional regulator, LysR family</fullName>
    </submittedName>
</protein>
<sequence length="308" mass="33316">MDRLAALEIFVRVVDTGSFSAVARHQRIGQPAVSKAVVQLEEWLGVSLLMRSTRSVLPTEAGRIFYERAKRMIEEADEAVVAARASASGLSGKLRVSTSVFFGRLHVIPQLSAFLAEHPDLDVELVLDDRVVDLVNEGIDVALRIGPMPDSNMTARRIAEGRRVVVATPAYLQRHGTPMSPGELISHQTVIYTGGGGDEAWTFRKGTEEVSVALQGRLKVTAAEGLRQAVNCDMGIGVCSEWAFSPELRSGKLVAILEDWALPPTNLAAVYPTGRLASTKARAFVSFVERFMADCSLKAPIPLPLPAA</sequence>
<dbReference type="OrthoDB" id="9786526at2"/>
<dbReference type="Pfam" id="PF03466">
    <property type="entry name" value="LysR_substrate"/>
    <property type="match status" value="1"/>
</dbReference>
<organism evidence="7 8">
    <name type="scientific">Bradyrhizobium lablabi</name>
    <dbReference type="NCBI Taxonomy" id="722472"/>
    <lineage>
        <taxon>Bacteria</taxon>
        <taxon>Pseudomonadati</taxon>
        <taxon>Pseudomonadota</taxon>
        <taxon>Alphaproteobacteria</taxon>
        <taxon>Hyphomicrobiales</taxon>
        <taxon>Nitrobacteraceae</taxon>
        <taxon>Bradyrhizobium</taxon>
    </lineage>
</organism>
<dbReference type="InterPro" id="IPR036390">
    <property type="entry name" value="WH_DNA-bd_sf"/>
</dbReference>
<comment type="function">
    <text evidence="1">NodD regulates the expression of the nodABCFE genes which encode other nodulation proteins. NodD is also a negative regulator of its own expression. Binds flavonoids as inducers.</text>
</comment>
<evidence type="ECO:0000313" key="8">
    <source>
        <dbReference type="Proteomes" id="UP000189935"/>
    </source>
</evidence>
<comment type="similarity">
    <text evidence="2">Belongs to the LysR transcriptional regulatory family.</text>
</comment>
<proteinExistence type="inferred from homology"/>
<accession>A0A1M6WM61</accession>
<dbReference type="GO" id="GO:0003677">
    <property type="term" value="F:DNA binding"/>
    <property type="evidence" value="ECO:0007669"/>
    <property type="project" value="UniProtKB-KW"/>
</dbReference>
<dbReference type="InterPro" id="IPR000847">
    <property type="entry name" value="LysR_HTH_N"/>
</dbReference>
<keyword evidence="5" id="KW-0804">Transcription</keyword>
<keyword evidence="3" id="KW-0805">Transcription regulation</keyword>
<name>A0A1M6WM61_9BRAD</name>
<evidence type="ECO:0000256" key="4">
    <source>
        <dbReference type="ARBA" id="ARBA00023125"/>
    </source>
</evidence>
<dbReference type="RefSeq" id="WP_079541728.1">
    <property type="nucleotide sequence ID" value="NZ_LT670844.1"/>
</dbReference>
<evidence type="ECO:0000256" key="3">
    <source>
        <dbReference type="ARBA" id="ARBA00023015"/>
    </source>
</evidence>
<dbReference type="GO" id="GO:0003700">
    <property type="term" value="F:DNA-binding transcription factor activity"/>
    <property type="evidence" value="ECO:0007669"/>
    <property type="project" value="InterPro"/>
</dbReference>
<dbReference type="PANTHER" id="PTHR30537:SF5">
    <property type="entry name" value="HTH-TYPE TRANSCRIPTIONAL ACTIVATOR TTDR-RELATED"/>
    <property type="match status" value="1"/>
</dbReference>
<keyword evidence="4" id="KW-0238">DNA-binding</keyword>
<dbReference type="PROSITE" id="PS50931">
    <property type="entry name" value="HTH_LYSR"/>
    <property type="match status" value="1"/>
</dbReference>
<dbReference type="PANTHER" id="PTHR30537">
    <property type="entry name" value="HTH-TYPE TRANSCRIPTIONAL REGULATOR"/>
    <property type="match status" value="1"/>
</dbReference>
<dbReference type="SUPFAM" id="SSF53850">
    <property type="entry name" value="Periplasmic binding protein-like II"/>
    <property type="match status" value="1"/>
</dbReference>
<dbReference type="Gene3D" id="1.10.10.10">
    <property type="entry name" value="Winged helix-like DNA-binding domain superfamily/Winged helix DNA-binding domain"/>
    <property type="match status" value="1"/>
</dbReference>
<dbReference type="AlphaFoldDB" id="A0A1M6WM61"/>
<evidence type="ECO:0000256" key="2">
    <source>
        <dbReference type="ARBA" id="ARBA00009437"/>
    </source>
</evidence>
<dbReference type="InterPro" id="IPR005119">
    <property type="entry name" value="LysR_subst-bd"/>
</dbReference>
<dbReference type="Pfam" id="PF00126">
    <property type="entry name" value="HTH_1"/>
    <property type="match status" value="1"/>
</dbReference>
<dbReference type="EMBL" id="LT670844">
    <property type="protein sequence ID" value="SHK94706.1"/>
    <property type="molecule type" value="Genomic_DNA"/>
</dbReference>
<dbReference type="CDD" id="cd08422">
    <property type="entry name" value="PBP2_CrgA_like"/>
    <property type="match status" value="1"/>
</dbReference>
<dbReference type="InterPro" id="IPR058163">
    <property type="entry name" value="LysR-type_TF_proteobact-type"/>
</dbReference>
<dbReference type="Proteomes" id="UP000189935">
    <property type="component" value="Chromosome I"/>
</dbReference>
<dbReference type="FunFam" id="3.40.190.290:FF:000001">
    <property type="entry name" value="Transcriptional regulator, LysR family"/>
    <property type="match status" value="1"/>
</dbReference>
<reference evidence="7 8" key="1">
    <citation type="submission" date="2016-11" db="EMBL/GenBank/DDBJ databases">
        <authorList>
            <person name="Jaros S."/>
            <person name="Januszkiewicz K."/>
            <person name="Wedrychowicz H."/>
        </authorList>
    </citation>
    <scope>NUCLEOTIDE SEQUENCE [LARGE SCALE GENOMIC DNA]</scope>
    <source>
        <strain evidence="7 8">GAS499</strain>
    </source>
</reference>
<feature type="domain" description="HTH lysR-type" evidence="6">
    <location>
        <begin position="1"/>
        <end position="59"/>
    </location>
</feature>